<dbReference type="SMART" id="SM00530">
    <property type="entry name" value="HTH_XRE"/>
    <property type="match status" value="1"/>
</dbReference>
<dbReference type="InterPro" id="IPR002575">
    <property type="entry name" value="Aminoglycoside_PTrfase"/>
</dbReference>
<keyword evidence="4" id="KW-1185">Reference proteome</keyword>
<organism evidence="3 4">
    <name type="scientific">Lederbergia citri</name>
    <dbReference type="NCBI Taxonomy" id="2833580"/>
    <lineage>
        <taxon>Bacteria</taxon>
        <taxon>Bacillati</taxon>
        <taxon>Bacillota</taxon>
        <taxon>Bacilli</taxon>
        <taxon>Bacillales</taxon>
        <taxon>Bacillaceae</taxon>
        <taxon>Lederbergia</taxon>
    </lineage>
</organism>
<dbReference type="Pfam" id="PF01381">
    <property type="entry name" value="HTH_3"/>
    <property type="match status" value="1"/>
</dbReference>
<evidence type="ECO:0000313" key="3">
    <source>
        <dbReference type="EMBL" id="MBS4195004.1"/>
    </source>
</evidence>
<dbReference type="SUPFAM" id="SSF47413">
    <property type="entry name" value="lambda repressor-like DNA-binding domains"/>
    <property type="match status" value="1"/>
</dbReference>
<dbReference type="SUPFAM" id="SSF56112">
    <property type="entry name" value="Protein kinase-like (PK-like)"/>
    <property type="match status" value="1"/>
</dbReference>
<dbReference type="InterPro" id="IPR010982">
    <property type="entry name" value="Lambda_DNA-bd_dom_sf"/>
</dbReference>
<proteinExistence type="predicted"/>
<dbReference type="GO" id="GO:0003677">
    <property type="term" value="F:DNA binding"/>
    <property type="evidence" value="ECO:0007669"/>
    <property type="project" value="UniProtKB-KW"/>
</dbReference>
<dbReference type="Gene3D" id="3.30.200.150">
    <property type="match status" value="1"/>
</dbReference>
<dbReference type="Pfam" id="PF01636">
    <property type="entry name" value="APH"/>
    <property type="match status" value="1"/>
</dbReference>
<dbReference type="CDD" id="cd00093">
    <property type="entry name" value="HTH_XRE"/>
    <property type="match status" value="1"/>
</dbReference>
<reference evidence="3 4" key="1">
    <citation type="submission" date="2021-05" db="EMBL/GenBank/DDBJ databases">
        <title>Novel Bacillus species.</title>
        <authorList>
            <person name="Liu G."/>
        </authorList>
    </citation>
    <scope>NUCLEOTIDE SEQUENCE [LARGE SCALE GENOMIC DNA]</scope>
    <source>
        <strain evidence="4">FJAT-49780</strain>
    </source>
</reference>
<dbReference type="RefSeq" id="WP_213124141.1">
    <property type="nucleotide sequence ID" value="NZ_JAGYPG010000001.1"/>
</dbReference>
<name>A0A942YGS3_9BACI</name>
<evidence type="ECO:0000259" key="2">
    <source>
        <dbReference type="PROSITE" id="PS50943"/>
    </source>
</evidence>
<sequence length="373" mass="43017">MHIGEKLKLRRKKAGYTQEQVAEKMNITRQTLSNWEVGKYYPDIDSIIELSRIYQLSLDELLLGKIYFKGAFPMAKKLTEIEIERLIKKHYSNATDFKELGGGLVSQTYKFIADEGKYVFQAGNRTEVYEKERWVYNNFNNLLPVRNVLKVGVDDGVTYSISNYIEGSKLFDLNSQELLDTCPSIMKTLKVLESIEVTEQNGYGRYDNNGQGAYPTWEDFIKAVFNENIYNWSALERNGLDSSVVTNALQELKSHISSVTLNKKYIIHGDLGSYNLLAKGGQISGIIDWSLSLYGDHLYDKANILFWNEDKLRPLIQQITSKYIDSPETKEKIYCYILRIGLDEIYNTVILNEVGYDIEWVANRLQKIMDSFL</sequence>
<dbReference type="Proteomes" id="UP000681414">
    <property type="component" value="Unassembled WGS sequence"/>
</dbReference>
<accession>A0A942YGS3</accession>
<dbReference type="InterPro" id="IPR001387">
    <property type="entry name" value="Cro/C1-type_HTH"/>
</dbReference>
<dbReference type="AlphaFoldDB" id="A0A942YGS3"/>
<evidence type="ECO:0000256" key="1">
    <source>
        <dbReference type="ARBA" id="ARBA00023125"/>
    </source>
</evidence>
<dbReference type="Gene3D" id="1.10.260.40">
    <property type="entry name" value="lambda repressor-like DNA-binding domains"/>
    <property type="match status" value="1"/>
</dbReference>
<dbReference type="InterPro" id="IPR011009">
    <property type="entry name" value="Kinase-like_dom_sf"/>
</dbReference>
<dbReference type="PANTHER" id="PTHR46558:SF4">
    <property type="entry name" value="DNA-BIDING PHAGE PROTEIN"/>
    <property type="match status" value="1"/>
</dbReference>
<dbReference type="EMBL" id="JAGYPG010000001">
    <property type="protein sequence ID" value="MBS4195004.1"/>
    <property type="molecule type" value="Genomic_DNA"/>
</dbReference>
<evidence type="ECO:0000313" key="4">
    <source>
        <dbReference type="Proteomes" id="UP000681414"/>
    </source>
</evidence>
<comment type="caution">
    <text evidence="3">The sequence shown here is derived from an EMBL/GenBank/DDBJ whole genome shotgun (WGS) entry which is preliminary data.</text>
</comment>
<protein>
    <submittedName>
        <fullName evidence="3">Helix-turn-helix domain-containing protein</fullName>
    </submittedName>
</protein>
<dbReference type="Gene3D" id="3.90.1200.10">
    <property type="match status" value="1"/>
</dbReference>
<feature type="domain" description="HTH cro/C1-type" evidence="2">
    <location>
        <begin position="7"/>
        <end position="61"/>
    </location>
</feature>
<dbReference type="PROSITE" id="PS50943">
    <property type="entry name" value="HTH_CROC1"/>
    <property type="match status" value="1"/>
</dbReference>
<gene>
    <name evidence="3" type="ORF">KHA97_07915</name>
</gene>
<keyword evidence="1" id="KW-0238">DNA-binding</keyword>
<dbReference type="PANTHER" id="PTHR46558">
    <property type="entry name" value="TRACRIPTIONAL REGULATORY PROTEIN-RELATED-RELATED"/>
    <property type="match status" value="1"/>
</dbReference>